<protein>
    <submittedName>
        <fullName evidence="6">Amino acid permease</fullName>
    </submittedName>
</protein>
<dbReference type="PANTHER" id="PTHR11785:SF512">
    <property type="entry name" value="SOBREMESA, ISOFORM B"/>
    <property type="match status" value="1"/>
</dbReference>
<comment type="caution">
    <text evidence="6">The sequence shown here is derived from an EMBL/GenBank/DDBJ whole genome shotgun (WGS) entry which is preliminary data.</text>
</comment>
<reference evidence="6 7" key="1">
    <citation type="submission" date="2020-12" db="EMBL/GenBank/DDBJ databases">
        <title>WGS of Thermoactinomyces spp.</title>
        <authorList>
            <person name="Cheng K."/>
        </authorList>
    </citation>
    <scope>NUCLEOTIDE SEQUENCE [LARGE SCALE GENOMIC DNA]</scope>
    <source>
        <strain evidence="7">CICC 10671\DSM 43846</strain>
    </source>
</reference>
<feature type="transmembrane region" description="Helical" evidence="5">
    <location>
        <begin position="327"/>
        <end position="347"/>
    </location>
</feature>
<feature type="transmembrane region" description="Helical" evidence="5">
    <location>
        <begin position="197"/>
        <end position="218"/>
    </location>
</feature>
<gene>
    <name evidence="6" type="ORF">I8U20_08800</name>
</gene>
<feature type="transmembrane region" description="Helical" evidence="5">
    <location>
        <begin position="50"/>
        <end position="70"/>
    </location>
</feature>
<dbReference type="InterPro" id="IPR050598">
    <property type="entry name" value="AminoAcid_Transporter"/>
</dbReference>
<comment type="subcellular location">
    <subcellularLocation>
        <location evidence="1">Membrane</location>
        <topology evidence="1">Multi-pass membrane protein</topology>
    </subcellularLocation>
</comment>
<dbReference type="Gene3D" id="1.20.1740.10">
    <property type="entry name" value="Amino acid/polyamine transporter I"/>
    <property type="match status" value="1"/>
</dbReference>
<feature type="transmembrane region" description="Helical" evidence="5">
    <location>
        <begin position="388"/>
        <end position="409"/>
    </location>
</feature>
<keyword evidence="3 5" id="KW-1133">Transmembrane helix</keyword>
<proteinExistence type="predicted"/>
<evidence type="ECO:0000313" key="6">
    <source>
        <dbReference type="EMBL" id="MBH8595428.1"/>
    </source>
</evidence>
<dbReference type="Proteomes" id="UP000633619">
    <property type="component" value="Unassembled WGS sequence"/>
</dbReference>
<dbReference type="AlphaFoldDB" id="A0A8I1AG83"/>
<sequence>MNAEHNSNHLKRDIGFITALSIVIGTVIGSGVFMKPGEVLASSGNAKMALFAWLLGGLITLASGLTVAEVGAQIPKTGGLYIYLEETYGKFWGYLCGWVQTVVYGPAVIAALGLYLGSLIVHLFGLDESWLKGIGIGFVVLLMLVNITGTKYGGWVQNISTAAKLIPIVLIIIFGLWKGEQSIFTPGAFEPEEFSFGAAVLATLFAYDGWILVGSVAGEMKNPTRLLPKVIFIGLAGVTVVYLLVNMALLYVLPAEDIVKLGENAASTAATTLFGDFGGILITIGIIISIFGCLNGKMMAFPRIPYAMAKNGQLPFSKGLGKVHPKFHTPYVSIISQAAIATVFMLISDPNRLSDISVFSIYLFYIFAFFAVFTLRRRNSGKERPYSVPLYPLVPLVAIVGSIYIIVSMLRHDPVGGLGAIFIMVIGLPVYYFLKRRATDQV</sequence>
<dbReference type="PANTHER" id="PTHR11785">
    <property type="entry name" value="AMINO ACID TRANSPORTER"/>
    <property type="match status" value="1"/>
</dbReference>
<evidence type="ECO:0000256" key="2">
    <source>
        <dbReference type="ARBA" id="ARBA00022692"/>
    </source>
</evidence>
<feature type="transmembrane region" description="Helical" evidence="5">
    <location>
        <begin position="159"/>
        <end position="177"/>
    </location>
</feature>
<evidence type="ECO:0000256" key="4">
    <source>
        <dbReference type="ARBA" id="ARBA00023136"/>
    </source>
</evidence>
<dbReference type="InterPro" id="IPR002293">
    <property type="entry name" value="AA/rel_permease1"/>
</dbReference>
<keyword evidence="4 5" id="KW-0472">Membrane</keyword>
<feature type="transmembrane region" description="Helical" evidence="5">
    <location>
        <begin position="273"/>
        <end position="294"/>
    </location>
</feature>
<dbReference type="FunFam" id="1.20.1740.10:FF:000051">
    <property type="entry name" value="Amino acid permease"/>
    <property type="match status" value="1"/>
</dbReference>
<organism evidence="6 7">
    <name type="scientific">Thermoactinomyces intermedius</name>
    <dbReference type="NCBI Taxonomy" id="2024"/>
    <lineage>
        <taxon>Bacteria</taxon>
        <taxon>Bacillati</taxon>
        <taxon>Bacillota</taxon>
        <taxon>Bacilli</taxon>
        <taxon>Bacillales</taxon>
        <taxon>Thermoactinomycetaceae</taxon>
        <taxon>Thermoactinomyces</taxon>
    </lineage>
</organism>
<feature type="transmembrane region" description="Helical" evidence="5">
    <location>
        <begin position="91"/>
        <end position="117"/>
    </location>
</feature>
<evidence type="ECO:0000256" key="1">
    <source>
        <dbReference type="ARBA" id="ARBA00004141"/>
    </source>
</evidence>
<evidence type="ECO:0000313" key="7">
    <source>
        <dbReference type="Proteomes" id="UP000633619"/>
    </source>
</evidence>
<name>A0A8I1AG83_THEIN</name>
<dbReference type="EMBL" id="JAECVW010000004">
    <property type="protein sequence ID" value="MBH8595428.1"/>
    <property type="molecule type" value="Genomic_DNA"/>
</dbReference>
<keyword evidence="7" id="KW-1185">Reference proteome</keyword>
<accession>A0A8I1AG83</accession>
<dbReference type="RefSeq" id="WP_062842986.1">
    <property type="nucleotide sequence ID" value="NZ_JACEIR010000005.1"/>
</dbReference>
<evidence type="ECO:0000256" key="5">
    <source>
        <dbReference type="SAM" id="Phobius"/>
    </source>
</evidence>
<dbReference type="GO" id="GO:0015179">
    <property type="term" value="F:L-amino acid transmembrane transporter activity"/>
    <property type="evidence" value="ECO:0007669"/>
    <property type="project" value="TreeGrafter"/>
</dbReference>
<feature type="transmembrane region" description="Helical" evidence="5">
    <location>
        <begin position="230"/>
        <end position="253"/>
    </location>
</feature>
<feature type="transmembrane region" description="Helical" evidence="5">
    <location>
        <begin position="359"/>
        <end position="376"/>
    </location>
</feature>
<feature type="transmembrane region" description="Helical" evidence="5">
    <location>
        <begin position="415"/>
        <end position="434"/>
    </location>
</feature>
<keyword evidence="2 5" id="KW-0812">Transmembrane</keyword>
<dbReference type="PIRSF" id="PIRSF006060">
    <property type="entry name" value="AA_transporter"/>
    <property type="match status" value="1"/>
</dbReference>
<feature type="transmembrane region" description="Helical" evidence="5">
    <location>
        <begin position="14"/>
        <end position="34"/>
    </location>
</feature>
<dbReference type="Pfam" id="PF13520">
    <property type="entry name" value="AA_permease_2"/>
    <property type="match status" value="1"/>
</dbReference>
<evidence type="ECO:0000256" key="3">
    <source>
        <dbReference type="ARBA" id="ARBA00022989"/>
    </source>
</evidence>
<dbReference type="GO" id="GO:0016020">
    <property type="term" value="C:membrane"/>
    <property type="evidence" value="ECO:0007669"/>
    <property type="project" value="UniProtKB-SubCell"/>
</dbReference>
<feature type="transmembrane region" description="Helical" evidence="5">
    <location>
        <begin position="129"/>
        <end position="147"/>
    </location>
</feature>